<feature type="transmembrane region" description="Helical" evidence="1">
    <location>
        <begin position="12"/>
        <end position="34"/>
    </location>
</feature>
<sequence length="78" mass="8261">MYELLTELGSEALAVVAYALGTLALSLLGLFAEYNSLQQLIAGDKVLAGWFAVMGIVALAFAVNLGREKLLPQFAADD</sequence>
<reference evidence="3 4" key="1">
    <citation type="journal article" date="2019" name="Int. J. Syst. Evol. Microbiol.">
        <title>The Global Catalogue of Microorganisms (GCM) 10K type strain sequencing project: providing services to taxonomists for standard genome sequencing and annotation.</title>
        <authorList>
            <consortium name="The Broad Institute Genomics Platform"/>
            <consortium name="The Broad Institute Genome Sequencing Center for Infectious Disease"/>
            <person name="Wu L."/>
            <person name="Ma J."/>
        </authorList>
    </citation>
    <scope>NUCLEOTIDE SEQUENCE [LARGE SCALE GENOMIC DNA]</scope>
    <source>
        <strain evidence="3 4">XZYJ18</strain>
    </source>
</reference>
<gene>
    <name evidence="3" type="ORF">ACFO9K_11030</name>
</gene>
<name>A0ABD5Q224_9EURY</name>
<feature type="domain" description="DUF8151" evidence="2">
    <location>
        <begin position="1"/>
        <end position="75"/>
    </location>
</feature>
<evidence type="ECO:0000313" key="3">
    <source>
        <dbReference type="EMBL" id="MFC4824792.1"/>
    </source>
</evidence>
<dbReference type="InterPro" id="IPR058464">
    <property type="entry name" value="DUF8151"/>
</dbReference>
<evidence type="ECO:0000256" key="1">
    <source>
        <dbReference type="SAM" id="Phobius"/>
    </source>
</evidence>
<dbReference type="EMBL" id="JBHSHT010000001">
    <property type="protein sequence ID" value="MFC4824792.1"/>
    <property type="molecule type" value="Genomic_DNA"/>
</dbReference>
<accession>A0ABD5Q224</accession>
<dbReference type="Pfam" id="PF26478">
    <property type="entry name" value="DUF8151"/>
    <property type="match status" value="1"/>
</dbReference>
<dbReference type="GeneID" id="73044509"/>
<organism evidence="3 4">
    <name type="scientific">Halorussus aquaticus</name>
    <dbReference type="NCBI Taxonomy" id="2953748"/>
    <lineage>
        <taxon>Archaea</taxon>
        <taxon>Methanobacteriati</taxon>
        <taxon>Methanobacteriota</taxon>
        <taxon>Stenosarchaea group</taxon>
        <taxon>Halobacteria</taxon>
        <taxon>Halobacteriales</taxon>
        <taxon>Haladaptataceae</taxon>
        <taxon>Halorussus</taxon>
    </lineage>
</organism>
<dbReference type="Proteomes" id="UP001595945">
    <property type="component" value="Unassembled WGS sequence"/>
</dbReference>
<dbReference type="AlphaFoldDB" id="A0ABD5Q224"/>
<evidence type="ECO:0000313" key="4">
    <source>
        <dbReference type="Proteomes" id="UP001595945"/>
    </source>
</evidence>
<dbReference type="RefSeq" id="WP_254269490.1">
    <property type="nucleotide sequence ID" value="NZ_CP100400.1"/>
</dbReference>
<feature type="transmembrane region" description="Helical" evidence="1">
    <location>
        <begin position="46"/>
        <end position="65"/>
    </location>
</feature>
<proteinExistence type="predicted"/>
<evidence type="ECO:0000259" key="2">
    <source>
        <dbReference type="Pfam" id="PF26478"/>
    </source>
</evidence>
<keyword evidence="4" id="KW-1185">Reference proteome</keyword>
<keyword evidence="1" id="KW-0472">Membrane</keyword>
<protein>
    <recommendedName>
        <fullName evidence="2">DUF8151 domain-containing protein</fullName>
    </recommendedName>
</protein>
<keyword evidence="1" id="KW-0812">Transmembrane</keyword>
<keyword evidence="1" id="KW-1133">Transmembrane helix</keyword>
<comment type="caution">
    <text evidence="3">The sequence shown here is derived from an EMBL/GenBank/DDBJ whole genome shotgun (WGS) entry which is preliminary data.</text>
</comment>